<dbReference type="PANTHER" id="PTHR43221:SF1">
    <property type="entry name" value="PROTEASE HTPX"/>
    <property type="match status" value="1"/>
</dbReference>
<protein>
    <recommendedName>
        <fullName evidence="12">Protease HtpX homolog</fullName>
        <ecNumber evidence="12">3.4.24.-</ecNumber>
    </recommendedName>
</protein>
<dbReference type="GO" id="GO:0006508">
    <property type="term" value="P:proteolysis"/>
    <property type="evidence" value="ECO:0007669"/>
    <property type="project" value="UniProtKB-KW"/>
</dbReference>
<feature type="transmembrane region" description="Helical" evidence="12">
    <location>
        <begin position="187"/>
        <end position="207"/>
    </location>
</feature>
<evidence type="ECO:0000256" key="2">
    <source>
        <dbReference type="ARBA" id="ARBA00009779"/>
    </source>
</evidence>
<comment type="cofactor">
    <cofactor evidence="12">
        <name>Zn(2+)</name>
        <dbReference type="ChEBI" id="CHEBI:29105"/>
    </cofactor>
    <text evidence="12">Binds 1 zinc ion per subunit.</text>
</comment>
<feature type="binding site" evidence="12">
    <location>
        <position position="216"/>
    </location>
    <ligand>
        <name>Zn(2+)</name>
        <dbReference type="ChEBI" id="CHEBI:29105"/>
        <note>catalytic</note>
    </ligand>
</feature>
<dbReference type="InterPro" id="IPR050083">
    <property type="entry name" value="HtpX_protease"/>
</dbReference>
<dbReference type="GO" id="GO:0004222">
    <property type="term" value="F:metalloendopeptidase activity"/>
    <property type="evidence" value="ECO:0007669"/>
    <property type="project" value="UniProtKB-UniRule"/>
</dbReference>
<evidence type="ECO:0000256" key="6">
    <source>
        <dbReference type="ARBA" id="ARBA00022723"/>
    </source>
</evidence>
<keyword evidence="11 12" id="KW-0472">Membrane</keyword>
<evidence type="ECO:0000256" key="8">
    <source>
        <dbReference type="ARBA" id="ARBA00022833"/>
    </source>
</evidence>
<feature type="transmembrane region" description="Helical" evidence="12">
    <location>
        <begin position="39"/>
        <end position="59"/>
    </location>
</feature>
<organism evidence="14 15">
    <name type="scientific">Bacillus thuringiensis</name>
    <dbReference type="NCBI Taxonomy" id="1428"/>
    <lineage>
        <taxon>Bacteria</taxon>
        <taxon>Bacillati</taxon>
        <taxon>Bacillota</taxon>
        <taxon>Bacilli</taxon>
        <taxon>Bacillales</taxon>
        <taxon>Bacillaceae</taxon>
        <taxon>Bacillus</taxon>
        <taxon>Bacillus cereus group</taxon>
    </lineage>
</organism>
<dbReference type="GO" id="GO:0008270">
    <property type="term" value="F:zinc ion binding"/>
    <property type="evidence" value="ECO:0007669"/>
    <property type="project" value="UniProtKB-UniRule"/>
</dbReference>
<dbReference type="EMBL" id="NUVX01000030">
    <property type="protein sequence ID" value="PFJ38817.1"/>
    <property type="molecule type" value="Genomic_DNA"/>
</dbReference>
<keyword evidence="6 12" id="KW-0479">Metal-binding</keyword>
<dbReference type="Gene3D" id="3.30.2010.10">
    <property type="entry name" value="Metalloproteases ('zincins'), catalytic domain"/>
    <property type="match status" value="1"/>
</dbReference>
<proteinExistence type="inferred from homology"/>
<keyword evidence="5 12" id="KW-0812">Transmembrane</keyword>
<evidence type="ECO:0000313" key="15">
    <source>
        <dbReference type="Proteomes" id="UP000224003"/>
    </source>
</evidence>
<comment type="caution">
    <text evidence="14">The sequence shown here is derived from an EMBL/GenBank/DDBJ whole genome shotgun (WGS) entry which is preliminary data.</text>
</comment>
<dbReference type="Proteomes" id="UP000224003">
    <property type="component" value="Unassembled WGS sequence"/>
</dbReference>
<feature type="transmembrane region" description="Helical" evidence="12">
    <location>
        <begin position="12"/>
        <end position="33"/>
    </location>
</feature>
<evidence type="ECO:0000256" key="5">
    <source>
        <dbReference type="ARBA" id="ARBA00022692"/>
    </source>
</evidence>
<evidence type="ECO:0000256" key="10">
    <source>
        <dbReference type="ARBA" id="ARBA00023049"/>
    </source>
</evidence>
<accession>A0A9X6WMQ4</accession>
<dbReference type="PANTHER" id="PTHR43221">
    <property type="entry name" value="PROTEASE HTPX"/>
    <property type="match status" value="1"/>
</dbReference>
<dbReference type="AlphaFoldDB" id="A0A9X6WMQ4"/>
<evidence type="ECO:0000256" key="4">
    <source>
        <dbReference type="ARBA" id="ARBA00022670"/>
    </source>
</evidence>
<reference evidence="14 15" key="1">
    <citation type="submission" date="2017-09" db="EMBL/GenBank/DDBJ databases">
        <title>Large-scale bioinformatics analysis of Bacillus genomes uncovers conserved roles of natural products in bacterial physiology.</title>
        <authorList>
            <consortium name="Agbiome Team Llc"/>
            <person name="Bleich R.M."/>
            <person name="Grubbs K.J."/>
            <person name="Santa Maria K.C."/>
            <person name="Allen S.E."/>
            <person name="Farag S."/>
            <person name="Shank E.A."/>
            <person name="Bowers A."/>
        </authorList>
    </citation>
    <scope>NUCLEOTIDE SEQUENCE [LARGE SCALE GENOMIC DNA]</scope>
    <source>
        <strain evidence="14 15">AFS085496</strain>
    </source>
</reference>
<dbReference type="HAMAP" id="MF_00188">
    <property type="entry name" value="Pept_M48_protease_HtpX"/>
    <property type="match status" value="1"/>
</dbReference>
<sequence length="294" mass="32719">MLFEQIESNKRKTLAIVFFFMLLTLATGAALSYYLVGDLISGLCITTIFTAIYVPISIASAKKIVMRMNHAKKITSSKEAPHLWNSVESLSMVARIPMPEIYIIEEESPNAFAAGISPNNASIAVTTALLEKLNREEVEAVIAHEIAHIQNYDVRLTTISLALVAIIVMISDFASRFLFRNSDNKNPFILIVSIILLILSPLIAYAIHFSLSRNREFLADATGAELCRNPKALASALHKISLDDDPVDNIPISSASMYFSEPFKKENKKGKFSFNKLFATHPPAEERIERLLNM</sequence>
<dbReference type="NCBIfam" id="NF003425">
    <property type="entry name" value="PRK04897.1"/>
    <property type="match status" value="1"/>
</dbReference>
<evidence type="ECO:0000256" key="7">
    <source>
        <dbReference type="ARBA" id="ARBA00022801"/>
    </source>
</evidence>
<evidence type="ECO:0000256" key="12">
    <source>
        <dbReference type="HAMAP-Rule" id="MF_00188"/>
    </source>
</evidence>
<dbReference type="InterPro" id="IPR022919">
    <property type="entry name" value="Pept_M48_protease_HtpX"/>
</dbReference>
<keyword evidence="9 12" id="KW-1133">Transmembrane helix</keyword>
<dbReference type="Pfam" id="PF01435">
    <property type="entry name" value="Peptidase_M48"/>
    <property type="match status" value="1"/>
</dbReference>
<evidence type="ECO:0000313" key="14">
    <source>
        <dbReference type="EMBL" id="PFJ38817.1"/>
    </source>
</evidence>
<evidence type="ECO:0000256" key="9">
    <source>
        <dbReference type="ARBA" id="ARBA00022989"/>
    </source>
</evidence>
<dbReference type="GO" id="GO:0005886">
    <property type="term" value="C:plasma membrane"/>
    <property type="evidence" value="ECO:0007669"/>
    <property type="project" value="UniProtKB-SubCell"/>
</dbReference>
<evidence type="ECO:0000256" key="1">
    <source>
        <dbReference type="ARBA" id="ARBA00004651"/>
    </source>
</evidence>
<comment type="similarity">
    <text evidence="2 12">Belongs to the peptidase M48B family.</text>
</comment>
<keyword evidence="8 12" id="KW-0862">Zinc</keyword>
<dbReference type="EC" id="3.4.24.-" evidence="12"/>
<dbReference type="CDD" id="cd07340">
    <property type="entry name" value="M48B_Htpx_like"/>
    <property type="match status" value="1"/>
</dbReference>
<keyword evidence="4 12" id="KW-0645">Protease</keyword>
<feature type="domain" description="Peptidase M48" evidence="13">
    <location>
        <begin position="79"/>
        <end position="293"/>
    </location>
</feature>
<name>A0A9X6WMQ4_BACTU</name>
<feature type="transmembrane region" description="Helical" evidence="12">
    <location>
        <begin position="156"/>
        <end position="175"/>
    </location>
</feature>
<evidence type="ECO:0000259" key="13">
    <source>
        <dbReference type="Pfam" id="PF01435"/>
    </source>
</evidence>
<evidence type="ECO:0000256" key="11">
    <source>
        <dbReference type="ARBA" id="ARBA00023136"/>
    </source>
</evidence>
<gene>
    <name evidence="12" type="primary">htpX</name>
    <name evidence="14" type="ORF">COJ15_17215</name>
</gene>
<feature type="binding site" evidence="12">
    <location>
        <position position="148"/>
    </location>
    <ligand>
        <name>Zn(2+)</name>
        <dbReference type="ChEBI" id="CHEBI:29105"/>
        <note>catalytic</note>
    </ligand>
</feature>
<keyword evidence="3 12" id="KW-1003">Cell membrane</keyword>
<keyword evidence="7 12" id="KW-0378">Hydrolase</keyword>
<comment type="subcellular location">
    <subcellularLocation>
        <location evidence="1 12">Cell membrane</location>
        <topology evidence="1 12">Multi-pass membrane protein</topology>
    </subcellularLocation>
</comment>
<dbReference type="RefSeq" id="WP_098007003.1">
    <property type="nucleotide sequence ID" value="NZ_NUVX01000030.1"/>
</dbReference>
<evidence type="ECO:0000256" key="3">
    <source>
        <dbReference type="ARBA" id="ARBA00022475"/>
    </source>
</evidence>
<feature type="binding site" evidence="12">
    <location>
        <position position="144"/>
    </location>
    <ligand>
        <name>Zn(2+)</name>
        <dbReference type="ChEBI" id="CHEBI:29105"/>
        <note>catalytic</note>
    </ligand>
</feature>
<feature type="active site" evidence="12">
    <location>
        <position position="145"/>
    </location>
</feature>
<dbReference type="InterPro" id="IPR001915">
    <property type="entry name" value="Peptidase_M48"/>
</dbReference>
<keyword evidence="10 12" id="KW-0482">Metalloprotease</keyword>